<sequence>MKKLLLLFVLCWSIGFSVLGQAVKTTPALPSGDQEITITFDLKLAKDARAKGLLGKTSDVYLWSGAGASDTGDAFQFQPAGQTNFAVPFEKGKMTSLGNDQWSIKLKPRDYFAVPASFPIKKMGVLLKSGDGKAQTEDFIITLYDTKLNVTFLQPQEKKFFAAAASTIPVLAVASQKANLSLSINGTNVLTQTDKDSLKYTLVIPKNSGETQTVKITATTATETASEEFIVTVRPNPTIEALPTGLKDGINYISDTKVSLVLFAPKKDFVYLIGDFNQWEYSSKYLMKRTPDGERYWIELDGLTKGQEYAFQYLVNGTLPVGDPYAEKILDPNNDSYIPSSTYPNLKSLPSTVKTIASVFQTGQSTYTWKTTNFKRPAQDNLVVYELHLRDFDSDGTYKNALNRLPYLKSLGINCIELMPVSEFTGNDSWGYNPIYYFAPDKAYGTKDDLKKFIDTCHENGIAVVLDIVFNQADYEFPYVKMYWDGSQPSADSPFFNQQATHPFSVFFDFNHESTATRNYVNRANEHWLKEYQIDGYRVDLAKGFTQTNSSNDSFFRLYDQSRVDNIKNYYNHIRSFDKDAYFILELFSEDKEEQAFTDLGMMVWANHNGDFKNAVKGNGSDITRLSYKARGMKNAGAIGYMESHDEERVAYEALQSGKSLPIVLERMKTAAALFFAVPGPKMIWQFGELGYDVSINENGRTGRKPIRWQYKDDPDRLKLSKVYAELIKLKTTQAVFKTADFETDLGGIVKKIILNASNQKVIVVGNFDFEEHSSADIFPITGKWYDFFSNSEITVSDLKTKYTLSAGQFHILSTSPFPKPEANLVTWQLSEQRILANESEVEEGIKIYPNPSKEQLNVELNSLQKGNITLKINDLLGKTVLENESKVMEKVHAIDVQKLPQGTYLLNITQGDKQFVKKFVKE</sequence>
<evidence type="ECO:0000313" key="5">
    <source>
        <dbReference type="Proteomes" id="UP001302949"/>
    </source>
</evidence>
<accession>A0ABU5QFJ3</accession>
<keyword evidence="4" id="KW-0378">Hydrolase</keyword>
<proteinExistence type="inferred from homology"/>
<organism evidence="4 5">
    <name type="scientific">Arcicella rigui</name>
    <dbReference type="NCBI Taxonomy" id="797020"/>
    <lineage>
        <taxon>Bacteria</taxon>
        <taxon>Pseudomonadati</taxon>
        <taxon>Bacteroidota</taxon>
        <taxon>Cytophagia</taxon>
        <taxon>Cytophagales</taxon>
        <taxon>Flectobacillaceae</taxon>
        <taxon>Arcicella</taxon>
    </lineage>
</organism>
<reference evidence="4 5" key="1">
    <citation type="submission" date="2023-12" db="EMBL/GenBank/DDBJ databases">
        <title>Novel species of the genus Arcicella isolated from rivers.</title>
        <authorList>
            <person name="Lu H."/>
        </authorList>
    </citation>
    <scope>NUCLEOTIDE SEQUENCE [LARGE SCALE GENOMIC DNA]</scope>
    <source>
        <strain evidence="4 5">KCTC 23307</strain>
    </source>
</reference>
<dbReference type="EMBL" id="JAYFUM010000029">
    <property type="protein sequence ID" value="MEA5141630.1"/>
    <property type="molecule type" value="Genomic_DNA"/>
</dbReference>
<dbReference type="RefSeq" id="WP_323298785.1">
    <property type="nucleotide sequence ID" value="NZ_JAYFUM010000029.1"/>
</dbReference>
<dbReference type="Gene3D" id="2.60.40.10">
    <property type="entry name" value="Immunoglobulins"/>
    <property type="match status" value="1"/>
</dbReference>
<dbReference type="PANTHER" id="PTHR43002">
    <property type="entry name" value="GLYCOGEN DEBRANCHING ENZYME"/>
    <property type="match status" value="1"/>
</dbReference>
<dbReference type="InterPro" id="IPR014756">
    <property type="entry name" value="Ig_E-set"/>
</dbReference>
<dbReference type="Gene3D" id="3.20.20.80">
    <property type="entry name" value="Glycosidases"/>
    <property type="match status" value="1"/>
</dbReference>
<feature type="domain" description="Glycosyl hydrolase family 13 catalytic" evidence="3">
    <location>
        <begin position="386"/>
        <end position="717"/>
    </location>
</feature>
<keyword evidence="5" id="KW-1185">Reference proteome</keyword>
<gene>
    <name evidence="4" type="ORF">VB248_20920</name>
</gene>
<evidence type="ECO:0000313" key="4">
    <source>
        <dbReference type="EMBL" id="MEA5141630.1"/>
    </source>
</evidence>
<dbReference type="InterPro" id="IPR013783">
    <property type="entry name" value="Ig-like_fold"/>
</dbReference>
<feature type="chain" id="PRO_5045333194" evidence="2">
    <location>
        <begin position="23"/>
        <end position="923"/>
    </location>
</feature>
<evidence type="ECO:0000256" key="2">
    <source>
        <dbReference type="SAM" id="SignalP"/>
    </source>
</evidence>
<feature type="signal peptide" evidence="2">
    <location>
        <begin position="1"/>
        <end position="22"/>
    </location>
</feature>
<dbReference type="InterPro" id="IPR006047">
    <property type="entry name" value="GH13_cat_dom"/>
</dbReference>
<dbReference type="CDD" id="cd11350">
    <property type="entry name" value="AmyAc_4"/>
    <property type="match status" value="1"/>
</dbReference>
<keyword evidence="2" id="KW-0732">Signal</keyword>
<dbReference type="GO" id="GO:0016787">
    <property type="term" value="F:hydrolase activity"/>
    <property type="evidence" value="ECO:0007669"/>
    <property type="project" value="UniProtKB-KW"/>
</dbReference>
<dbReference type="SUPFAM" id="SSF51445">
    <property type="entry name" value="(Trans)glycosidases"/>
    <property type="match status" value="1"/>
</dbReference>
<dbReference type="NCBIfam" id="TIGR04183">
    <property type="entry name" value="Por_Secre_tail"/>
    <property type="match status" value="1"/>
</dbReference>
<dbReference type="InterPro" id="IPR017853">
    <property type="entry name" value="GH"/>
</dbReference>
<comment type="caution">
    <text evidence="4">The sequence shown here is derived from an EMBL/GenBank/DDBJ whole genome shotgun (WGS) entry which is preliminary data.</text>
</comment>
<name>A0ABU5QFJ3_9BACT</name>
<dbReference type="Pfam" id="PF18962">
    <property type="entry name" value="Por_Secre_tail"/>
    <property type="match status" value="1"/>
</dbReference>
<protein>
    <submittedName>
        <fullName evidence="4">Alpha-amylase family glycosyl hydrolase</fullName>
    </submittedName>
</protein>
<comment type="similarity">
    <text evidence="1">Belongs to the glycosyl hydrolase 13 family.</text>
</comment>
<dbReference type="Proteomes" id="UP001302949">
    <property type="component" value="Unassembled WGS sequence"/>
</dbReference>
<dbReference type="SMART" id="SM00642">
    <property type="entry name" value="Aamy"/>
    <property type="match status" value="1"/>
</dbReference>
<dbReference type="SUPFAM" id="SSF81296">
    <property type="entry name" value="E set domains"/>
    <property type="match status" value="1"/>
</dbReference>
<evidence type="ECO:0000256" key="1">
    <source>
        <dbReference type="ARBA" id="ARBA00008061"/>
    </source>
</evidence>
<evidence type="ECO:0000259" key="3">
    <source>
        <dbReference type="SMART" id="SM00642"/>
    </source>
</evidence>
<dbReference type="Pfam" id="PF00128">
    <property type="entry name" value="Alpha-amylase"/>
    <property type="match status" value="2"/>
</dbReference>
<dbReference type="InterPro" id="IPR026444">
    <property type="entry name" value="Secre_tail"/>
</dbReference>